<dbReference type="AlphaFoldDB" id="A0AAW0Z8Q8"/>
<proteinExistence type="predicted"/>
<protein>
    <submittedName>
        <fullName evidence="1">Uncharacterized protein</fullName>
    </submittedName>
</protein>
<reference evidence="1 2" key="1">
    <citation type="submission" date="2024-05" db="EMBL/GenBank/DDBJ databases">
        <title>The nuclear and mitochondrial genome assemblies of Tetragonisca angustula (Apidae: Meliponini), a tiny yet remarkable pollinator in the Neotropics.</title>
        <authorList>
            <person name="Ferrari R."/>
            <person name="Ricardo P.C."/>
            <person name="Dias F.C."/>
            <person name="Araujo N.S."/>
            <person name="Soares D.O."/>
            <person name="Zhou Q.-S."/>
            <person name="Zhu C.-D."/>
            <person name="Coutinho L."/>
            <person name="Airas M.C."/>
            <person name="Batista T.M."/>
        </authorList>
    </citation>
    <scope>NUCLEOTIDE SEQUENCE [LARGE SCALE GENOMIC DNA]</scope>
    <source>
        <strain evidence="1">ASF017062</strain>
        <tissue evidence="1">Abdomen</tissue>
    </source>
</reference>
<evidence type="ECO:0000313" key="2">
    <source>
        <dbReference type="Proteomes" id="UP001432146"/>
    </source>
</evidence>
<keyword evidence="2" id="KW-1185">Reference proteome</keyword>
<sequence length="98" mass="11106">MPNELIRHSTLSSIIDKSSTKRSSQIGTCLVKSATRSFIIDYFLSNVVTTQNSIRLQLYAAVKLKSCLNVLFPRLLSIFVVIAVNFHDLLKNGHSYRY</sequence>
<dbReference type="EMBL" id="JAWNGG020000376">
    <property type="protein sequence ID" value="KAK9293723.1"/>
    <property type="molecule type" value="Genomic_DNA"/>
</dbReference>
<evidence type="ECO:0000313" key="1">
    <source>
        <dbReference type="EMBL" id="KAK9293723.1"/>
    </source>
</evidence>
<organism evidence="1 2">
    <name type="scientific">Tetragonisca angustula</name>
    <dbReference type="NCBI Taxonomy" id="166442"/>
    <lineage>
        <taxon>Eukaryota</taxon>
        <taxon>Metazoa</taxon>
        <taxon>Ecdysozoa</taxon>
        <taxon>Arthropoda</taxon>
        <taxon>Hexapoda</taxon>
        <taxon>Insecta</taxon>
        <taxon>Pterygota</taxon>
        <taxon>Neoptera</taxon>
        <taxon>Endopterygota</taxon>
        <taxon>Hymenoptera</taxon>
        <taxon>Apocrita</taxon>
        <taxon>Aculeata</taxon>
        <taxon>Apoidea</taxon>
        <taxon>Anthophila</taxon>
        <taxon>Apidae</taxon>
        <taxon>Tetragonisca</taxon>
    </lineage>
</organism>
<name>A0AAW0Z8Q8_9HYME</name>
<accession>A0AAW0Z8Q8</accession>
<dbReference type="Proteomes" id="UP001432146">
    <property type="component" value="Unassembled WGS sequence"/>
</dbReference>
<comment type="caution">
    <text evidence="1">The sequence shown here is derived from an EMBL/GenBank/DDBJ whole genome shotgun (WGS) entry which is preliminary data.</text>
</comment>
<gene>
    <name evidence="1" type="ORF">QLX08_011384</name>
</gene>